<proteinExistence type="predicted"/>
<evidence type="ECO:0000313" key="1">
    <source>
        <dbReference type="EMBL" id="KAF1914477.1"/>
    </source>
</evidence>
<dbReference type="EMBL" id="ML979137">
    <property type="protein sequence ID" value="KAF1914477.1"/>
    <property type="molecule type" value="Genomic_DNA"/>
</dbReference>
<reference evidence="1" key="1">
    <citation type="journal article" date="2020" name="Stud. Mycol.">
        <title>101 Dothideomycetes genomes: a test case for predicting lifestyles and emergence of pathogens.</title>
        <authorList>
            <person name="Haridas S."/>
            <person name="Albert R."/>
            <person name="Binder M."/>
            <person name="Bloem J."/>
            <person name="Labutti K."/>
            <person name="Salamov A."/>
            <person name="Andreopoulos B."/>
            <person name="Baker S."/>
            <person name="Barry K."/>
            <person name="Bills G."/>
            <person name="Bluhm B."/>
            <person name="Cannon C."/>
            <person name="Castanera R."/>
            <person name="Culley D."/>
            <person name="Daum C."/>
            <person name="Ezra D."/>
            <person name="Gonzalez J."/>
            <person name="Henrissat B."/>
            <person name="Kuo A."/>
            <person name="Liang C."/>
            <person name="Lipzen A."/>
            <person name="Lutzoni F."/>
            <person name="Magnuson J."/>
            <person name="Mondo S."/>
            <person name="Nolan M."/>
            <person name="Ohm R."/>
            <person name="Pangilinan J."/>
            <person name="Park H.-J."/>
            <person name="Ramirez L."/>
            <person name="Alfaro M."/>
            <person name="Sun H."/>
            <person name="Tritt A."/>
            <person name="Yoshinaga Y."/>
            <person name="Zwiers L.-H."/>
            <person name="Turgeon B."/>
            <person name="Goodwin S."/>
            <person name="Spatafora J."/>
            <person name="Crous P."/>
            <person name="Grigoriev I."/>
        </authorList>
    </citation>
    <scope>NUCLEOTIDE SEQUENCE</scope>
    <source>
        <strain evidence="1">HMLAC05119</strain>
    </source>
</reference>
<sequence>MAHVRLCLTSQVSMCSFCQRAGALRVSPYFVFHADRRVYLGQMTTESEVVRDYANNSRIFMSLACLFASQTSMRRAR</sequence>
<dbReference type="AlphaFoldDB" id="A0A6A5QK86"/>
<gene>
    <name evidence="1" type="ORF">BDU57DRAFT_519495</name>
</gene>
<dbReference type="Proteomes" id="UP000800096">
    <property type="component" value="Unassembled WGS sequence"/>
</dbReference>
<evidence type="ECO:0000313" key="2">
    <source>
        <dbReference type="Proteomes" id="UP000800096"/>
    </source>
</evidence>
<name>A0A6A5QK86_AMPQU</name>
<accession>A0A6A5QK86</accession>
<protein>
    <submittedName>
        <fullName evidence="1">Uncharacterized protein</fullName>
    </submittedName>
</protein>
<organism evidence="1 2">
    <name type="scientific">Ampelomyces quisqualis</name>
    <name type="common">Powdery mildew agent</name>
    <dbReference type="NCBI Taxonomy" id="50730"/>
    <lineage>
        <taxon>Eukaryota</taxon>
        <taxon>Fungi</taxon>
        <taxon>Dikarya</taxon>
        <taxon>Ascomycota</taxon>
        <taxon>Pezizomycotina</taxon>
        <taxon>Dothideomycetes</taxon>
        <taxon>Pleosporomycetidae</taxon>
        <taxon>Pleosporales</taxon>
        <taxon>Pleosporineae</taxon>
        <taxon>Phaeosphaeriaceae</taxon>
        <taxon>Ampelomyces</taxon>
    </lineage>
</organism>
<keyword evidence="2" id="KW-1185">Reference proteome</keyword>